<feature type="compositionally biased region" description="Polar residues" evidence="10">
    <location>
        <begin position="151"/>
        <end position="162"/>
    </location>
</feature>
<dbReference type="GO" id="GO:0005484">
    <property type="term" value="F:SNAP receptor activity"/>
    <property type="evidence" value="ECO:0007669"/>
    <property type="project" value="TreeGrafter"/>
</dbReference>
<reference evidence="11 12" key="1">
    <citation type="journal article" date="2013" name="PLoS Genet.">
        <title>Genomic mechanisms accounting for the adaptation to parasitism in nematode-trapping fungi.</title>
        <authorList>
            <person name="Meerupati T."/>
            <person name="Andersson K.M."/>
            <person name="Friman E."/>
            <person name="Kumar D."/>
            <person name="Tunlid A."/>
            <person name="Ahren D."/>
        </authorList>
    </citation>
    <scope>NUCLEOTIDE SEQUENCE [LARGE SCALE GENOMIC DNA]</scope>
    <source>
        <strain evidence="11 12">CBS 200.50</strain>
    </source>
</reference>
<reference evidence="12" key="2">
    <citation type="submission" date="2013-04" db="EMBL/GenBank/DDBJ databases">
        <title>Genomic mechanisms accounting for the adaptation to parasitism in nematode-trapping fungi.</title>
        <authorList>
            <person name="Ahren D.G."/>
        </authorList>
    </citation>
    <scope>NUCLEOTIDE SEQUENCE [LARGE SCALE GENOMIC DNA]</scope>
    <source>
        <strain evidence="12">CBS 200.50</strain>
    </source>
</reference>
<dbReference type="EMBL" id="AQGS01000085">
    <property type="protein sequence ID" value="EPS43208.1"/>
    <property type="molecule type" value="Genomic_DNA"/>
</dbReference>
<evidence type="ECO:0000256" key="3">
    <source>
        <dbReference type="ARBA" id="ARBA00022448"/>
    </source>
</evidence>
<gene>
    <name evidence="11" type="ORF">H072_2808</name>
</gene>
<dbReference type="InterPro" id="IPR019150">
    <property type="entry name" value="Vesicle_transport_protein_Use1"/>
</dbReference>
<comment type="caution">
    <text evidence="11">The sequence shown here is derived from an EMBL/GenBank/DDBJ whole genome shotgun (WGS) entry which is preliminary data.</text>
</comment>
<evidence type="ECO:0000256" key="4">
    <source>
        <dbReference type="ARBA" id="ARBA00022692"/>
    </source>
</evidence>
<evidence type="ECO:0000313" key="11">
    <source>
        <dbReference type="EMBL" id="EPS43208.1"/>
    </source>
</evidence>
<feature type="region of interest" description="Disordered" evidence="10">
    <location>
        <begin position="121"/>
        <end position="164"/>
    </location>
</feature>
<dbReference type="GO" id="GO:0005789">
    <property type="term" value="C:endoplasmic reticulum membrane"/>
    <property type="evidence" value="ECO:0007669"/>
    <property type="project" value="UniProtKB-SubCell"/>
</dbReference>
<keyword evidence="6" id="KW-0931">ER-Golgi transport</keyword>
<dbReference type="GO" id="GO:0031201">
    <property type="term" value="C:SNARE complex"/>
    <property type="evidence" value="ECO:0007669"/>
    <property type="project" value="TreeGrafter"/>
</dbReference>
<comment type="similarity">
    <text evidence="2">Belongs to the USE1 family.</text>
</comment>
<dbReference type="GO" id="GO:0015031">
    <property type="term" value="P:protein transport"/>
    <property type="evidence" value="ECO:0007669"/>
    <property type="project" value="UniProtKB-KW"/>
</dbReference>
<evidence type="ECO:0000256" key="1">
    <source>
        <dbReference type="ARBA" id="ARBA00004163"/>
    </source>
</evidence>
<evidence type="ECO:0000256" key="2">
    <source>
        <dbReference type="ARBA" id="ARBA00007891"/>
    </source>
</evidence>
<dbReference type="PANTHER" id="PTHR13050">
    <property type="entry name" value="USE1-LIKE PROTEIN"/>
    <property type="match status" value="1"/>
</dbReference>
<dbReference type="Proteomes" id="UP000015100">
    <property type="component" value="Unassembled WGS sequence"/>
</dbReference>
<keyword evidence="9" id="KW-0472">Membrane</keyword>
<keyword evidence="7" id="KW-0653">Protein transport</keyword>
<keyword evidence="5" id="KW-0256">Endoplasmic reticulum</keyword>
<evidence type="ECO:0000256" key="8">
    <source>
        <dbReference type="ARBA" id="ARBA00022989"/>
    </source>
</evidence>
<feature type="region of interest" description="Disordered" evidence="10">
    <location>
        <begin position="67"/>
        <end position="88"/>
    </location>
</feature>
<evidence type="ECO:0000256" key="7">
    <source>
        <dbReference type="ARBA" id="ARBA00022927"/>
    </source>
</evidence>
<dbReference type="PANTHER" id="PTHR13050:SF7">
    <property type="entry name" value="VESICLE TRANSPORT PROTEIN USE1"/>
    <property type="match status" value="1"/>
</dbReference>
<dbReference type="AlphaFoldDB" id="S8BUQ2"/>
<evidence type="ECO:0000256" key="9">
    <source>
        <dbReference type="ARBA" id="ARBA00023136"/>
    </source>
</evidence>
<evidence type="ECO:0000256" key="6">
    <source>
        <dbReference type="ARBA" id="ARBA00022892"/>
    </source>
</evidence>
<keyword evidence="4" id="KW-0812">Transmembrane</keyword>
<proteinExistence type="inferred from homology"/>
<name>S8BUQ2_DACHA</name>
<dbReference type="HOGENOM" id="CLU_027976_0_0_1"/>
<evidence type="ECO:0000313" key="12">
    <source>
        <dbReference type="Proteomes" id="UP000015100"/>
    </source>
</evidence>
<keyword evidence="3" id="KW-0813">Transport</keyword>
<protein>
    <submittedName>
        <fullName evidence="11">Uncharacterized protein</fullName>
    </submittedName>
</protein>
<dbReference type="GO" id="GO:0006890">
    <property type="term" value="P:retrograde vesicle-mediated transport, Golgi to endoplasmic reticulum"/>
    <property type="evidence" value="ECO:0007669"/>
    <property type="project" value="TreeGrafter"/>
</dbReference>
<dbReference type="OrthoDB" id="3231855at2759"/>
<accession>S8BUQ2</accession>
<feature type="compositionally biased region" description="Polar residues" evidence="10">
    <location>
        <begin position="134"/>
        <end position="144"/>
    </location>
</feature>
<dbReference type="STRING" id="1284197.S8BUQ2"/>
<keyword evidence="8" id="KW-1133">Transmembrane helix</keyword>
<evidence type="ECO:0000256" key="5">
    <source>
        <dbReference type="ARBA" id="ARBA00022824"/>
    </source>
</evidence>
<keyword evidence="12" id="KW-1185">Reference proteome</keyword>
<sequence length="255" mass="28274">MRIQQSSSNAANPTYISLARLLARLDQKYPAGPTHYVPTSRPSAFEMAKLKANLEYANDLLHQLETDTSGFKNPNQRQKALSDLQPQRNTTKRLNDVLNALELLEDRTVINVVEELQIAEKPEEHAEPAIPTPSIASPKSQTTRAAPLSTAPVSTAIPSNEPASILRNRLGKPHEVEEKPALNLEDQLSHDRHEQDDLSESLVKMAEQLKANSRKFADDLESEKDVSLRDFPINMQGNTLKTVSDGEVLGSALNR</sequence>
<evidence type="ECO:0000256" key="10">
    <source>
        <dbReference type="SAM" id="MobiDB-lite"/>
    </source>
</evidence>
<comment type="subcellular location">
    <subcellularLocation>
        <location evidence="1">Endoplasmic reticulum membrane</location>
        <topology evidence="1">Single-pass type IV membrane protein</topology>
    </subcellularLocation>
</comment>
<organism evidence="11 12">
    <name type="scientific">Dactylellina haptotyla (strain CBS 200.50)</name>
    <name type="common">Nematode-trapping fungus</name>
    <name type="synonym">Monacrosporium haptotylum</name>
    <dbReference type="NCBI Taxonomy" id="1284197"/>
    <lineage>
        <taxon>Eukaryota</taxon>
        <taxon>Fungi</taxon>
        <taxon>Dikarya</taxon>
        <taxon>Ascomycota</taxon>
        <taxon>Pezizomycotina</taxon>
        <taxon>Orbiliomycetes</taxon>
        <taxon>Orbiliales</taxon>
        <taxon>Orbiliaceae</taxon>
        <taxon>Dactylellina</taxon>
    </lineage>
</organism>